<dbReference type="AlphaFoldDB" id="A0A8S7K519"/>
<sequence length="88" mass="9700">MSNFALIEHGVVKNIIIWDGEGDLFSNCEIINIDHIDAGVGWFYSDGEFIAPPEPEMTEYDVGNIDAVMESDTSTTPGVIWPVPPEMV</sequence>
<dbReference type="Proteomes" id="UP000532204">
    <property type="component" value="Unassembled WGS sequence"/>
</dbReference>
<accession>A0A8S7K519</accession>
<dbReference type="EMBL" id="AASEBA010000221">
    <property type="protein sequence ID" value="EFC9753095.1"/>
    <property type="molecule type" value="Genomic_DNA"/>
</dbReference>
<reference evidence="1 2" key="1">
    <citation type="submission" date="2019-05" db="EMBL/GenBank/DDBJ databases">
        <authorList>
            <consortium name="NARMS: The National Antimicrobial Resistance Monitoring System"/>
        </authorList>
    </citation>
    <scope>NUCLEOTIDE SEQUENCE [LARGE SCALE GENOMIC DNA]</scope>
    <source>
        <strain evidence="1 2">CVM N18EC122</strain>
    </source>
</reference>
<comment type="caution">
    <text evidence="1">The sequence shown here is derived from an EMBL/GenBank/DDBJ whole genome shotgun (WGS) entry which is preliminary data.</text>
</comment>
<organism evidence="1 2">
    <name type="scientific">Escherichia coli</name>
    <dbReference type="NCBI Taxonomy" id="562"/>
    <lineage>
        <taxon>Bacteria</taxon>
        <taxon>Pseudomonadati</taxon>
        <taxon>Pseudomonadota</taxon>
        <taxon>Gammaproteobacteria</taxon>
        <taxon>Enterobacterales</taxon>
        <taxon>Enterobacteriaceae</taxon>
        <taxon>Escherichia</taxon>
    </lineage>
</organism>
<name>A0A8S7K519_ECOLX</name>
<protein>
    <submittedName>
        <fullName evidence="1">Phage tail protein</fullName>
    </submittedName>
</protein>
<evidence type="ECO:0000313" key="2">
    <source>
        <dbReference type="Proteomes" id="UP000532204"/>
    </source>
</evidence>
<evidence type="ECO:0000313" key="1">
    <source>
        <dbReference type="EMBL" id="EFC9753095.1"/>
    </source>
</evidence>
<dbReference type="RefSeq" id="WP_089531341.1">
    <property type="nucleotide sequence ID" value="NZ_BRXM01000023.1"/>
</dbReference>
<proteinExistence type="predicted"/>
<gene>
    <name evidence="1" type="ORF">E6D34_28790</name>
</gene>